<protein>
    <submittedName>
        <fullName evidence="1">Uncharacterized protein</fullName>
    </submittedName>
</protein>
<evidence type="ECO:0000313" key="1">
    <source>
        <dbReference type="EMBL" id="GKX67878.1"/>
    </source>
</evidence>
<gene>
    <name evidence="1" type="ORF">rsdtw13_31360</name>
</gene>
<keyword evidence="2" id="KW-1185">Reference proteome</keyword>
<reference evidence="1" key="1">
    <citation type="journal article" date="2025" name="Int. J. Syst. Evol. Microbiol.">
        <title>Inconstantimicrobium mannanitabidum sp. nov., a novel member of the family Clostridiaceae isolated from anoxic soil under the treatment of reductive soil disinfestation.</title>
        <authorList>
            <person name="Ueki A."/>
            <person name="Tonouchi A."/>
            <person name="Honma S."/>
            <person name="Kaku N."/>
            <person name="Ueki K."/>
        </authorList>
    </citation>
    <scope>NUCLEOTIDE SEQUENCE</scope>
    <source>
        <strain evidence="1">TW13</strain>
    </source>
</reference>
<organism evidence="1 2">
    <name type="scientific">Inconstantimicrobium mannanitabidum</name>
    <dbReference type="NCBI Taxonomy" id="1604901"/>
    <lineage>
        <taxon>Bacteria</taxon>
        <taxon>Bacillati</taxon>
        <taxon>Bacillota</taxon>
        <taxon>Clostridia</taxon>
        <taxon>Eubacteriales</taxon>
        <taxon>Clostridiaceae</taxon>
        <taxon>Inconstantimicrobium</taxon>
    </lineage>
</organism>
<comment type="caution">
    <text evidence="1">The sequence shown here is derived from an EMBL/GenBank/DDBJ whole genome shotgun (WGS) entry which is preliminary data.</text>
</comment>
<sequence length="45" mass="4916">MDKNTTQTSTEPKKEHQDDINGPTGHCGCGDNKKAKKSATNNQWA</sequence>
<dbReference type="EMBL" id="BROD01000001">
    <property type="protein sequence ID" value="GKX67878.1"/>
    <property type="molecule type" value="Genomic_DNA"/>
</dbReference>
<name>A0ACB5RFL8_9CLOT</name>
<proteinExistence type="predicted"/>
<accession>A0ACB5RFL8</accession>
<evidence type="ECO:0000313" key="2">
    <source>
        <dbReference type="Proteomes" id="UP001058074"/>
    </source>
</evidence>
<dbReference type="Proteomes" id="UP001058074">
    <property type="component" value="Unassembled WGS sequence"/>
</dbReference>